<evidence type="ECO:0000256" key="1">
    <source>
        <dbReference type="ARBA" id="ARBA00004123"/>
    </source>
</evidence>
<keyword evidence="7" id="KW-1185">Reference proteome</keyword>
<dbReference type="SUPFAM" id="SSF46689">
    <property type="entry name" value="Homeodomain-like"/>
    <property type="match status" value="1"/>
</dbReference>
<comment type="subcellular location">
    <subcellularLocation>
        <location evidence="1">Nucleus</location>
    </subcellularLocation>
</comment>
<dbReference type="Gene3D" id="1.10.10.60">
    <property type="entry name" value="Homeodomain-like"/>
    <property type="match status" value="1"/>
</dbReference>
<evidence type="ECO:0000259" key="5">
    <source>
        <dbReference type="SMART" id="SM00717"/>
    </source>
</evidence>
<dbReference type="GO" id="GO:0009908">
    <property type="term" value="P:flower development"/>
    <property type="evidence" value="ECO:0007669"/>
    <property type="project" value="UniProtKB-ARBA"/>
</dbReference>
<dbReference type="InterPro" id="IPR009057">
    <property type="entry name" value="Homeodomain-like_sf"/>
</dbReference>
<organism evidence="6 7">
    <name type="scientific">Heracleum sosnowskyi</name>
    <dbReference type="NCBI Taxonomy" id="360622"/>
    <lineage>
        <taxon>Eukaryota</taxon>
        <taxon>Viridiplantae</taxon>
        <taxon>Streptophyta</taxon>
        <taxon>Embryophyta</taxon>
        <taxon>Tracheophyta</taxon>
        <taxon>Spermatophyta</taxon>
        <taxon>Magnoliopsida</taxon>
        <taxon>eudicotyledons</taxon>
        <taxon>Gunneridae</taxon>
        <taxon>Pentapetalae</taxon>
        <taxon>asterids</taxon>
        <taxon>campanulids</taxon>
        <taxon>Apiales</taxon>
        <taxon>Apiaceae</taxon>
        <taxon>Apioideae</taxon>
        <taxon>apioid superclade</taxon>
        <taxon>Tordylieae</taxon>
        <taxon>Tordyliinae</taxon>
        <taxon>Heracleum</taxon>
    </lineage>
</organism>
<dbReference type="PANTHER" id="PTHR43952">
    <property type="entry name" value="MYB FAMILY TRANSCRIPTION FACTOR-RELATED"/>
    <property type="match status" value="1"/>
</dbReference>
<comment type="caution">
    <text evidence="6">The sequence shown here is derived from an EMBL/GenBank/DDBJ whole genome shotgun (WGS) entry which is preliminary data.</text>
</comment>
<dbReference type="PANTHER" id="PTHR43952:SF45">
    <property type="entry name" value="PROTEIN RADIALIS-LIKE 4"/>
    <property type="match status" value="1"/>
</dbReference>
<dbReference type="AlphaFoldDB" id="A0AAD8GUT6"/>
<evidence type="ECO:0000256" key="2">
    <source>
        <dbReference type="ARBA" id="ARBA00023015"/>
    </source>
</evidence>
<evidence type="ECO:0000256" key="3">
    <source>
        <dbReference type="ARBA" id="ARBA00023163"/>
    </source>
</evidence>
<dbReference type="SMART" id="SM00717">
    <property type="entry name" value="SANT"/>
    <property type="match status" value="1"/>
</dbReference>
<dbReference type="EMBL" id="JAUIZM010000011">
    <property type="protein sequence ID" value="KAK1354418.1"/>
    <property type="molecule type" value="Genomic_DNA"/>
</dbReference>
<keyword evidence="2" id="KW-0805">Transcription regulation</keyword>
<dbReference type="GO" id="GO:0048262">
    <property type="term" value="P:determination of dorsal/ventral asymmetry"/>
    <property type="evidence" value="ECO:0007669"/>
    <property type="project" value="UniProtKB-ARBA"/>
</dbReference>
<name>A0AAD8GUT6_9APIA</name>
<feature type="domain" description="Myb-like" evidence="5">
    <location>
        <begin position="5"/>
        <end position="58"/>
    </location>
</feature>
<protein>
    <submittedName>
        <fullName evidence="6">Myb-like domain-containing protein</fullName>
    </submittedName>
</protein>
<dbReference type="GO" id="GO:0003700">
    <property type="term" value="F:DNA-binding transcription factor activity"/>
    <property type="evidence" value="ECO:0007669"/>
    <property type="project" value="InterPro"/>
</dbReference>
<evidence type="ECO:0000256" key="4">
    <source>
        <dbReference type="ARBA" id="ARBA00023242"/>
    </source>
</evidence>
<reference evidence="6" key="1">
    <citation type="submission" date="2023-02" db="EMBL/GenBank/DDBJ databases">
        <title>Genome of toxic invasive species Heracleum sosnowskyi carries increased number of genes despite the absence of recent whole-genome duplications.</title>
        <authorList>
            <person name="Schelkunov M."/>
            <person name="Shtratnikova V."/>
            <person name="Makarenko M."/>
            <person name="Klepikova A."/>
            <person name="Omelchenko D."/>
            <person name="Novikova G."/>
            <person name="Obukhova E."/>
            <person name="Bogdanov V."/>
            <person name="Penin A."/>
            <person name="Logacheva M."/>
        </authorList>
    </citation>
    <scope>NUCLEOTIDE SEQUENCE</scope>
    <source>
        <strain evidence="6">Hsosn_3</strain>
        <tissue evidence="6">Leaf</tissue>
    </source>
</reference>
<evidence type="ECO:0000313" key="7">
    <source>
        <dbReference type="Proteomes" id="UP001237642"/>
    </source>
</evidence>
<keyword evidence="4" id="KW-0539">Nucleus</keyword>
<sequence length="100" mass="11464">MDEVTADGWSWEENKLFEMALAVVDYAKPNRWETVAAMVGGNKSADDVFSHYVLLLKDLELIEAGKLDHKFTDCGTSYISEKEEDHKYLPLPLMQNLHLF</sequence>
<keyword evidence="3" id="KW-0804">Transcription</keyword>
<dbReference type="FunFam" id="1.10.10.60:FF:000154">
    <property type="entry name" value="Transcription factor SRM1"/>
    <property type="match status" value="1"/>
</dbReference>
<evidence type="ECO:0000313" key="6">
    <source>
        <dbReference type="EMBL" id="KAK1354418.1"/>
    </source>
</evidence>
<proteinExistence type="predicted"/>
<dbReference type="Proteomes" id="UP001237642">
    <property type="component" value="Unassembled WGS sequence"/>
</dbReference>
<reference evidence="6" key="2">
    <citation type="submission" date="2023-05" db="EMBL/GenBank/DDBJ databases">
        <authorList>
            <person name="Schelkunov M.I."/>
        </authorList>
    </citation>
    <scope>NUCLEOTIDE SEQUENCE</scope>
    <source>
        <strain evidence="6">Hsosn_3</strain>
        <tissue evidence="6">Leaf</tissue>
    </source>
</reference>
<dbReference type="InterPro" id="IPR044636">
    <property type="entry name" value="RADIALIS-like"/>
</dbReference>
<dbReference type="GO" id="GO:0005634">
    <property type="term" value="C:nucleus"/>
    <property type="evidence" value="ECO:0007669"/>
    <property type="project" value="UniProtKB-SubCell"/>
</dbReference>
<accession>A0AAD8GUT6</accession>
<dbReference type="InterPro" id="IPR001005">
    <property type="entry name" value="SANT/Myb"/>
</dbReference>
<gene>
    <name evidence="6" type="ORF">POM88_047674</name>
</gene>